<protein>
    <submittedName>
        <fullName evidence="5">LacI family transcriptional regulator</fullName>
    </submittedName>
</protein>
<keyword evidence="2" id="KW-0238">DNA-binding</keyword>
<dbReference type="Gene3D" id="1.10.260.40">
    <property type="entry name" value="lambda repressor-like DNA-binding domains"/>
    <property type="match status" value="1"/>
</dbReference>
<dbReference type="Pfam" id="PF13377">
    <property type="entry name" value="Peripla_BP_3"/>
    <property type="match status" value="1"/>
</dbReference>
<dbReference type="GO" id="GO:0000976">
    <property type="term" value="F:transcription cis-regulatory region binding"/>
    <property type="evidence" value="ECO:0007669"/>
    <property type="project" value="TreeGrafter"/>
</dbReference>
<evidence type="ECO:0000256" key="3">
    <source>
        <dbReference type="ARBA" id="ARBA00023163"/>
    </source>
</evidence>
<dbReference type="Proteomes" id="UP000823902">
    <property type="component" value="Unassembled WGS sequence"/>
</dbReference>
<reference evidence="5" key="2">
    <citation type="submission" date="2021-04" db="EMBL/GenBank/DDBJ databases">
        <authorList>
            <person name="Gilroy R."/>
        </authorList>
    </citation>
    <scope>NUCLEOTIDE SEQUENCE</scope>
    <source>
        <strain evidence="5">CHK196-7946</strain>
    </source>
</reference>
<keyword evidence="3" id="KW-0804">Transcription</keyword>
<dbReference type="PROSITE" id="PS50932">
    <property type="entry name" value="HTH_LACI_2"/>
    <property type="match status" value="1"/>
</dbReference>
<dbReference type="InterPro" id="IPR028082">
    <property type="entry name" value="Peripla_BP_I"/>
</dbReference>
<organism evidence="5 6">
    <name type="scientific">Candidatus Mediterraneibacter faecavium</name>
    <dbReference type="NCBI Taxonomy" id="2838668"/>
    <lineage>
        <taxon>Bacteria</taxon>
        <taxon>Bacillati</taxon>
        <taxon>Bacillota</taxon>
        <taxon>Clostridia</taxon>
        <taxon>Lachnospirales</taxon>
        <taxon>Lachnospiraceae</taxon>
        <taxon>Mediterraneibacter</taxon>
    </lineage>
</organism>
<dbReference type="PANTHER" id="PTHR30146:SF24">
    <property type="entry name" value="XYLOSE OPERON REGULATORY PROTEIN"/>
    <property type="match status" value="1"/>
</dbReference>
<dbReference type="InterPro" id="IPR000843">
    <property type="entry name" value="HTH_LacI"/>
</dbReference>
<dbReference type="SUPFAM" id="SSF53822">
    <property type="entry name" value="Periplasmic binding protein-like I"/>
    <property type="match status" value="1"/>
</dbReference>
<dbReference type="GO" id="GO:0003700">
    <property type="term" value="F:DNA-binding transcription factor activity"/>
    <property type="evidence" value="ECO:0007669"/>
    <property type="project" value="TreeGrafter"/>
</dbReference>
<accession>A0A9D2TN63</accession>
<dbReference type="CDD" id="cd06267">
    <property type="entry name" value="PBP1_LacI_sugar_binding-like"/>
    <property type="match status" value="1"/>
</dbReference>
<sequence>MTIKEIADKLGVSSTTVSNVIRGKDKQVSPAMKKKVQAALKEFNYTPNIGAVNLARKRSKIIGIIFFQMVNTENGLQDPFAAELIGSIEETIRQAGYYMMLYISDSITEIMYWLTGWNMEGLIVLGSSPVSRKELQERFHKPVVFIDSFLSSGEQNHYNVGLDDRGGAHDMTRYLLEQGHRKILFAADNLTNVDAVRYNAFRSAMKDFGLNTDKEDNFFLLEPQPDKLQKSMDTLCEKITSYTAVFCASDYYAVKLIGSFQDHGIRVPDDVSVAGFDDNYIAELCRPRLTTVHQDVSLKGSTAVRILTAVLEGRYNSGQEVLLPTKLIIRDSVRRI</sequence>
<reference evidence="5" key="1">
    <citation type="journal article" date="2021" name="PeerJ">
        <title>Extensive microbial diversity within the chicken gut microbiome revealed by metagenomics and culture.</title>
        <authorList>
            <person name="Gilroy R."/>
            <person name="Ravi A."/>
            <person name="Getino M."/>
            <person name="Pursley I."/>
            <person name="Horton D.L."/>
            <person name="Alikhan N.F."/>
            <person name="Baker D."/>
            <person name="Gharbi K."/>
            <person name="Hall N."/>
            <person name="Watson M."/>
            <person name="Adriaenssens E.M."/>
            <person name="Foster-Nyarko E."/>
            <person name="Jarju S."/>
            <person name="Secka A."/>
            <person name="Antonio M."/>
            <person name="Oren A."/>
            <person name="Chaudhuri R.R."/>
            <person name="La Ragione R."/>
            <person name="Hildebrand F."/>
            <person name="Pallen M.J."/>
        </authorList>
    </citation>
    <scope>NUCLEOTIDE SEQUENCE</scope>
    <source>
        <strain evidence="5">CHK196-7946</strain>
    </source>
</reference>
<name>A0A9D2TN63_9FIRM</name>
<proteinExistence type="predicted"/>
<evidence type="ECO:0000313" key="5">
    <source>
        <dbReference type="EMBL" id="HJC74908.1"/>
    </source>
</evidence>
<evidence type="ECO:0000256" key="1">
    <source>
        <dbReference type="ARBA" id="ARBA00023015"/>
    </source>
</evidence>
<evidence type="ECO:0000259" key="4">
    <source>
        <dbReference type="PROSITE" id="PS50932"/>
    </source>
</evidence>
<feature type="domain" description="HTH lacI-type" evidence="4">
    <location>
        <begin position="1"/>
        <end position="56"/>
    </location>
</feature>
<dbReference type="SMART" id="SM00354">
    <property type="entry name" value="HTH_LACI"/>
    <property type="match status" value="1"/>
</dbReference>
<dbReference type="InterPro" id="IPR046335">
    <property type="entry name" value="LacI/GalR-like_sensor"/>
</dbReference>
<dbReference type="Gene3D" id="3.40.50.2300">
    <property type="match status" value="2"/>
</dbReference>
<dbReference type="InterPro" id="IPR010982">
    <property type="entry name" value="Lambda_DNA-bd_dom_sf"/>
</dbReference>
<evidence type="ECO:0000313" key="6">
    <source>
        <dbReference type="Proteomes" id="UP000823902"/>
    </source>
</evidence>
<dbReference type="PANTHER" id="PTHR30146">
    <property type="entry name" value="LACI-RELATED TRANSCRIPTIONAL REPRESSOR"/>
    <property type="match status" value="1"/>
</dbReference>
<gene>
    <name evidence="5" type="ORF">H9697_08195</name>
</gene>
<dbReference type="EMBL" id="DWVY01000042">
    <property type="protein sequence ID" value="HJC74908.1"/>
    <property type="molecule type" value="Genomic_DNA"/>
</dbReference>
<dbReference type="CDD" id="cd01392">
    <property type="entry name" value="HTH_LacI"/>
    <property type="match status" value="1"/>
</dbReference>
<dbReference type="Pfam" id="PF00356">
    <property type="entry name" value="LacI"/>
    <property type="match status" value="1"/>
</dbReference>
<evidence type="ECO:0000256" key="2">
    <source>
        <dbReference type="ARBA" id="ARBA00023125"/>
    </source>
</evidence>
<dbReference type="SUPFAM" id="SSF47413">
    <property type="entry name" value="lambda repressor-like DNA-binding domains"/>
    <property type="match status" value="1"/>
</dbReference>
<keyword evidence="1" id="KW-0805">Transcription regulation</keyword>
<comment type="caution">
    <text evidence="5">The sequence shown here is derived from an EMBL/GenBank/DDBJ whole genome shotgun (WGS) entry which is preliminary data.</text>
</comment>
<dbReference type="AlphaFoldDB" id="A0A9D2TN63"/>